<reference evidence="2 3" key="1">
    <citation type="submission" date="2015-12" db="EMBL/GenBank/DDBJ databases">
        <title>Complete genome of Roseateles depolymerans KCTC 42856.</title>
        <authorList>
            <person name="Kim K.M."/>
        </authorList>
    </citation>
    <scope>NUCLEOTIDE SEQUENCE [LARGE SCALE GENOMIC DNA]</scope>
    <source>
        <strain evidence="2 3">KCTC 42856</strain>
    </source>
</reference>
<dbReference type="Pfam" id="PF01557">
    <property type="entry name" value="FAA_hydrolase"/>
    <property type="match status" value="1"/>
</dbReference>
<dbReference type="PANTHER" id="PTHR43211:SF1">
    <property type="entry name" value="BLL6422 PROTEIN"/>
    <property type="match status" value="1"/>
</dbReference>
<protein>
    <submittedName>
        <fullName evidence="2">Fumarylacetoacetate (FAA) hydrolase</fullName>
    </submittedName>
</protein>
<dbReference type="EMBL" id="CP013729">
    <property type="protein sequence ID" value="ALV04866.1"/>
    <property type="molecule type" value="Genomic_DNA"/>
</dbReference>
<keyword evidence="2" id="KW-0378">Hydrolase</keyword>
<proteinExistence type="predicted"/>
<feature type="compositionally biased region" description="Basic and acidic residues" evidence="1">
    <location>
        <begin position="325"/>
        <end position="346"/>
    </location>
</feature>
<keyword evidence="3" id="KW-1185">Reference proteome</keyword>
<dbReference type="PANTHER" id="PTHR43211">
    <property type="entry name" value="FUMARYLACETOACETATE HYDROLASE"/>
    <property type="match status" value="1"/>
</dbReference>
<dbReference type="InterPro" id="IPR041072">
    <property type="entry name" value="FAA_hydro_N"/>
</dbReference>
<dbReference type="SUPFAM" id="SSF56529">
    <property type="entry name" value="FAH"/>
    <property type="match status" value="1"/>
</dbReference>
<evidence type="ECO:0000313" key="3">
    <source>
        <dbReference type="Proteomes" id="UP000060699"/>
    </source>
</evidence>
<dbReference type="AlphaFoldDB" id="A0A0U3LEH6"/>
<accession>A0A0U3LEH6</accession>
<dbReference type="STRING" id="76731.RD2015_363"/>
<dbReference type="Proteomes" id="UP000060699">
    <property type="component" value="Chromosome"/>
</dbReference>
<dbReference type="OrthoDB" id="9775905at2"/>
<evidence type="ECO:0000313" key="2">
    <source>
        <dbReference type="EMBL" id="ALV04866.1"/>
    </source>
</evidence>
<evidence type="ECO:0000256" key="1">
    <source>
        <dbReference type="SAM" id="MobiDB-lite"/>
    </source>
</evidence>
<dbReference type="RefSeq" id="WP_058933430.1">
    <property type="nucleotide sequence ID" value="NZ_CP013729.1"/>
</dbReference>
<dbReference type="KEGG" id="rdp:RD2015_363"/>
<dbReference type="InterPro" id="IPR036663">
    <property type="entry name" value="Fumarylacetoacetase_C_sf"/>
</dbReference>
<feature type="region of interest" description="Disordered" evidence="1">
    <location>
        <begin position="301"/>
        <end position="320"/>
    </location>
</feature>
<name>A0A0U3LEH6_9BURK</name>
<gene>
    <name evidence="2" type="ORF">RD2015_363</name>
</gene>
<feature type="region of interest" description="Disordered" evidence="1">
    <location>
        <begin position="325"/>
        <end position="410"/>
    </location>
</feature>
<dbReference type="InterPro" id="IPR011234">
    <property type="entry name" value="Fumarylacetoacetase-like_C"/>
</dbReference>
<dbReference type="PATRIC" id="fig|76731.3.peg.371"/>
<organism evidence="2 3">
    <name type="scientific">Roseateles depolymerans</name>
    <dbReference type="NCBI Taxonomy" id="76731"/>
    <lineage>
        <taxon>Bacteria</taxon>
        <taxon>Pseudomonadati</taxon>
        <taxon>Pseudomonadota</taxon>
        <taxon>Betaproteobacteria</taxon>
        <taxon>Burkholderiales</taxon>
        <taxon>Sphaerotilaceae</taxon>
        <taxon>Roseateles</taxon>
    </lineage>
</organism>
<dbReference type="GO" id="GO:0016787">
    <property type="term" value="F:hydrolase activity"/>
    <property type="evidence" value="ECO:0007669"/>
    <property type="project" value="UniProtKB-KW"/>
</dbReference>
<sequence length="410" mass="43379">MKLATYRDGSRDGQLVVVSRDLSQACFATGIATRLQQVLDDWNFMAPQLESLSQSLNQGRARHAFSFDPRQCLAPLPRPAAWLAGEAYPAHGAELRERGVPVPERLSGPLIRMGGAETLLGPNDTPLLRGVPGLEPEPQLAVVLGDLPADAVPSQALDAVRLLMAVNAWVLRPVQQEELAQGWPALHSRPALQCAPVAITPEELPGAWYLGRAALQIQMHRNGRKQPLLETKEGMAWSFGDLIAEAARRRPLRAGTLVGAGMPAGAAPMTLKDGDSLRIDFKMAEGGSPFGAIDMDLAESTATQDEGADAADAGDASNVLDDARDARDASEADERNATEREPHEGETSEGETSDPGADASDVTDPQADDRGVNQSDAVAVDPTAPGPAPKAAARPPRRKAGKPPAPEGDQ</sequence>
<dbReference type="Pfam" id="PF18288">
    <property type="entry name" value="FAA_hydro_N_2"/>
    <property type="match status" value="1"/>
</dbReference>
<dbReference type="Gene3D" id="3.90.850.10">
    <property type="entry name" value="Fumarylacetoacetase-like, C-terminal domain"/>
    <property type="match status" value="1"/>
</dbReference>